<keyword evidence="10" id="KW-1185">Reference proteome</keyword>
<dbReference type="InterPro" id="IPR013087">
    <property type="entry name" value="Znf_C2H2_type"/>
</dbReference>
<evidence type="ECO:0000256" key="2">
    <source>
        <dbReference type="ARBA" id="ARBA00022723"/>
    </source>
</evidence>
<dbReference type="GO" id="GO:0005634">
    <property type="term" value="C:nucleus"/>
    <property type="evidence" value="ECO:0007669"/>
    <property type="project" value="UniProtKB-SubCell"/>
</dbReference>
<evidence type="ECO:0000256" key="6">
    <source>
        <dbReference type="ARBA" id="ARBA00023242"/>
    </source>
</evidence>
<evidence type="ECO:0000256" key="3">
    <source>
        <dbReference type="ARBA" id="ARBA00022737"/>
    </source>
</evidence>
<dbReference type="GO" id="GO:0008270">
    <property type="term" value="F:zinc ion binding"/>
    <property type="evidence" value="ECO:0007669"/>
    <property type="project" value="UniProtKB-KW"/>
</dbReference>
<feature type="domain" description="C2H2-type" evidence="8">
    <location>
        <begin position="216"/>
        <end position="242"/>
    </location>
</feature>
<proteinExistence type="predicted"/>
<organism evidence="9 10">
    <name type="scientific">Mytilus galloprovincialis</name>
    <name type="common">Mediterranean mussel</name>
    <dbReference type="NCBI Taxonomy" id="29158"/>
    <lineage>
        <taxon>Eukaryota</taxon>
        <taxon>Metazoa</taxon>
        <taxon>Spiralia</taxon>
        <taxon>Lophotrochozoa</taxon>
        <taxon>Mollusca</taxon>
        <taxon>Bivalvia</taxon>
        <taxon>Autobranchia</taxon>
        <taxon>Pteriomorphia</taxon>
        <taxon>Mytilida</taxon>
        <taxon>Mytiloidea</taxon>
        <taxon>Mytilidae</taxon>
        <taxon>Mytilinae</taxon>
        <taxon>Mytilus</taxon>
    </lineage>
</organism>
<keyword evidence="5" id="KW-0862">Zinc</keyword>
<evidence type="ECO:0000256" key="7">
    <source>
        <dbReference type="PROSITE-ProRule" id="PRU00042"/>
    </source>
</evidence>
<reference evidence="9" key="1">
    <citation type="submission" date="2018-11" db="EMBL/GenBank/DDBJ databases">
        <authorList>
            <person name="Alioto T."/>
            <person name="Alioto T."/>
        </authorList>
    </citation>
    <scope>NUCLEOTIDE SEQUENCE</scope>
</reference>
<evidence type="ECO:0000256" key="5">
    <source>
        <dbReference type="ARBA" id="ARBA00022833"/>
    </source>
</evidence>
<keyword evidence="4 7" id="KW-0863">Zinc-finger</keyword>
<dbReference type="Gene3D" id="3.30.160.60">
    <property type="entry name" value="Classic Zinc Finger"/>
    <property type="match status" value="2"/>
</dbReference>
<dbReference type="PROSITE" id="PS50157">
    <property type="entry name" value="ZINC_FINGER_C2H2_2"/>
    <property type="match status" value="3"/>
</dbReference>
<dbReference type="InterPro" id="IPR036236">
    <property type="entry name" value="Znf_C2H2_sf"/>
</dbReference>
<name>A0A8B6F6G4_MYTGA</name>
<feature type="domain" description="C2H2-type" evidence="8">
    <location>
        <begin position="156"/>
        <end position="184"/>
    </location>
</feature>
<dbReference type="PROSITE" id="PS00028">
    <property type="entry name" value="ZINC_FINGER_C2H2_1"/>
    <property type="match status" value="3"/>
</dbReference>
<evidence type="ECO:0000256" key="1">
    <source>
        <dbReference type="ARBA" id="ARBA00004123"/>
    </source>
</evidence>
<dbReference type="Proteomes" id="UP000596742">
    <property type="component" value="Unassembled WGS sequence"/>
</dbReference>
<feature type="domain" description="C2H2-type" evidence="8">
    <location>
        <begin position="186"/>
        <end position="208"/>
    </location>
</feature>
<gene>
    <name evidence="9" type="ORF">MGAL_10B063099</name>
</gene>
<dbReference type="Pfam" id="PF00096">
    <property type="entry name" value="zf-C2H2"/>
    <property type="match status" value="1"/>
</dbReference>
<dbReference type="InterPro" id="IPR050888">
    <property type="entry name" value="ZnF_C2H2-type_TF"/>
</dbReference>
<comment type="subcellular location">
    <subcellularLocation>
        <location evidence="1">Nucleus</location>
    </subcellularLocation>
</comment>
<dbReference type="AlphaFoldDB" id="A0A8B6F6G4"/>
<evidence type="ECO:0000256" key="4">
    <source>
        <dbReference type="ARBA" id="ARBA00022771"/>
    </source>
</evidence>
<evidence type="ECO:0000313" key="9">
    <source>
        <dbReference type="EMBL" id="VDI43393.1"/>
    </source>
</evidence>
<keyword evidence="3" id="KW-0677">Repeat</keyword>
<keyword evidence="6" id="KW-0539">Nucleus</keyword>
<dbReference type="OrthoDB" id="10261408at2759"/>
<keyword evidence="2" id="KW-0479">Metal-binding</keyword>
<dbReference type="PANTHER" id="PTHR24406">
    <property type="entry name" value="TRANSCRIPTIONAL REPRESSOR CTCFL-RELATED"/>
    <property type="match status" value="1"/>
</dbReference>
<dbReference type="SUPFAM" id="SSF57667">
    <property type="entry name" value="beta-beta-alpha zinc fingers"/>
    <property type="match status" value="1"/>
</dbReference>
<accession>A0A8B6F6G4</accession>
<comment type="caution">
    <text evidence="9">The sequence shown here is derived from an EMBL/GenBank/DDBJ whole genome shotgun (WGS) entry which is preliminary data.</text>
</comment>
<dbReference type="SUPFAM" id="SSF118359">
    <property type="entry name" value="Expressed protein At2g23090/F21P24.15"/>
    <property type="match status" value="1"/>
</dbReference>
<dbReference type="EMBL" id="UYJE01006149">
    <property type="protein sequence ID" value="VDI43393.1"/>
    <property type="molecule type" value="Genomic_DNA"/>
</dbReference>
<sequence>MLEAIGNNQPQQILVSSLKPHVSQVTHKNGTTIKGTLLQEQTSTTDYNTATTYTRNLPVIPSSLTITPLTKEEICEQQMVDILDDVVKTFSDSNSVCSTIHVSQSMQRVINDTALPESIPQSDVSSANIEVKCKFCSFTTPSKSTMEDHITCKHPHSCVACNKVFVTKSGIMKHEKKYHGPQANLKTCDVCYAKFSYRSELRQHMNSHNKNCRKTYGCGFCNKTYEKRTDLADHIDYVHHSK</sequence>
<dbReference type="SMART" id="SM00355">
    <property type="entry name" value="ZnF_C2H2"/>
    <property type="match status" value="4"/>
</dbReference>
<evidence type="ECO:0000313" key="10">
    <source>
        <dbReference type="Proteomes" id="UP000596742"/>
    </source>
</evidence>
<evidence type="ECO:0000259" key="8">
    <source>
        <dbReference type="PROSITE" id="PS50157"/>
    </source>
</evidence>
<protein>
    <recommendedName>
        <fullName evidence="8">C2H2-type domain-containing protein</fullName>
    </recommendedName>
</protein>